<keyword evidence="3" id="KW-1185">Reference proteome</keyword>
<comment type="caution">
    <text evidence="2">The sequence shown here is derived from an EMBL/GenBank/DDBJ whole genome shotgun (WGS) entry which is preliminary data.</text>
</comment>
<dbReference type="AlphaFoldDB" id="A0A8S0QXY9"/>
<gene>
    <name evidence="2" type="ORF">OLEA9_A112782</name>
</gene>
<evidence type="ECO:0000313" key="2">
    <source>
        <dbReference type="EMBL" id="CAA2970830.1"/>
    </source>
</evidence>
<protein>
    <submittedName>
        <fullName evidence="2">Uncharacterized protein</fullName>
    </submittedName>
</protein>
<dbReference type="Proteomes" id="UP000594638">
    <property type="component" value="Unassembled WGS sequence"/>
</dbReference>
<evidence type="ECO:0000256" key="1">
    <source>
        <dbReference type="SAM" id="MobiDB-lite"/>
    </source>
</evidence>
<dbReference type="EMBL" id="CACTIH010001985">
    <property type="protein sequence ID" value="CAA2970830.1"/>
    <property type="molecule type" value="Genomic_DNA"/>
</dbReference>
<evidence type="ECO:0000313" key="3">
    <source>
        <dbReference type="Proteomes" id="UP000594638"/>
    </source>
</evidence>
<proteinExistence type="predicted"/>
<organism evidence="2 3">
    <name type="scientific">Olea europaea subsp. europaea</name>
    <dbReference type="NCBI Taxonomy" id="158383"/>
    <lineage>
        <taxon>Eukaryota</taxon>
        <taxon>Viridiplantae</taxon>
        <taxon>Streptophyta</taxon>
        <taxon>Embryophyta</taxon>
        <taxon>Tracheophyta</taxon>
        <taxon>Spermatophyta</taxon>
        <taxon>Magnoliopsida</taxon>
        <taxon>eudicotyledons</taxon>
        <taxon>Gunneridae</taxon>
        <taxon>Pentapetalae</taxon>
        <taxon>asterids</taxon>
        <taxon>lamiids</taxon>
        <taxon>Lamiales</taxon>
        <taxon>Oleaceae</taxon>
        <taxon>Oleeae</taxon>
        <taxon>Olea</taxon>
    </lineage>
</organism>
<accession>A0A8S0QXY9</accession>
<name>A0A8S0QXY9_OLEEU</name>
<reference evidence="2 3" key="1">
    <citation type="submission" date="2019-12" db="EMBL/GenBank/DDBJ databases">
        <authorList>
            <person name="Alioto T."/>
            <person name="Alioto T."/>
            <person name="Gomez Garrido J."/>
        </authorList>
    </citation>
    <scope>NUCLEOTIDE SEQUENCE [LARGE SCALE GENOMIC DNA]</scope>
</reference>
<sequence>MVSKRVPCWKGSSLTHNPFGGPKYQFMPTPMATKEMQTGNLTSGPAATLSNVNVPTTEVNFKVMIDELWTIDEAESAWLRADRARKRQSNAKSSTATPLHPRSRRAGTE</sequence>
<feature type="region of interest" description="Disordered" evidence="1">
    <location>
        <begin position="82"/>
        <end position="109"/>
    </location>
</feature>
<dbReference type="Gramene" id="OE9A112782T1">
    <property type="protein sequence ID" value="OE9A112782C1"/>
    <property type="gene ID" value="OE9A112782"/>
</dbReference>